<evidence type="ECO:0000313" key="1">
    <source>
        <dbReference type="EMBL" id="QNP60231.1"/>
    </source>
</evidence>
<name>A0A7H0HI65_9BURK</name>
<organism evidence="1 2">
    <name type="scientific">Paenacidovorax monticola</name>
    <dbReference type="NCBI Taxonomy" id="1926868"/>
    <lineage>
        <taxon>Bacteria</taxon>
        <taxon>Pseudomonadati</taxon>
        <taxon>Pseudomonadota</taxon>
        <taxon>Betaproteobacteria</taxon>
        <taxon>Burkholderiales</taxon>
        <taxon>Comamonadaceae</taxon>
        <taxon>Paenacidovorax</taxon>
    </lineage>
</organism>
<evidence type="ECO:0008006" key="3">
    <source>
        <dbReference type="Google" id="ProtNLM"/>
    </source>
</evidence>
<gene>
    <name evidence="1" type="ORF">H9L24_04895</name>
</gene>
<accession>A0A7H0HI65</accession>
<dbReference type="EMBL" id="CP060790">
    <property type="protein sequence ID" value="QNP60231.1"/>
    <property type="molecule type" value="Genomic_DNA"/>
</dbReference>
<reference evidence="1 2" key="1">
    <citation type="submission" date="2020-08" db="EMBL/GenBank/DDBJ databases">
        <title>Genome sequence of Acidovorax monticola KACC 19171T.</title>
        <authorList>
            <person name="Hyun D.-W."/>
            <person name="Bae J.-W."/>
        </authorList>
    </citation>
    <scope>NUCLEOTIDE SEQUENCE [LARGE SCALE GENOMIC DNA]</scope>
    <source>
        <strain evidence="1 2">KACC 19171</strain>
    </source>
</reference>
<keyword evidence="2" id="KW-1185">Reference proteome</keyword>
<protein>
    <recommendedName>
        <fullName evidence="3">DUF2946 family protein</fullName>
    </recommendedName>
</protein>
<dbReference type="KEGG" id="amon:H9L24_04895"/>
<proteinExistence type="predicted"/>
<evidence type="ECO:0000313" key="2">
    <source>
        <dbReference type="Proteomes" id="UP000516057"/>
    </source>
</evidence>
<sequence>MSRHPALNAPRNPLARRLGVWWLLLALALAPALGRMHRVVHLPAELGVQAASAHGHGVGALFAGHNPADCQLLDQLTQGGAPVAEWPALASAPAPACPLAPAAQPLLPRAALPFQARAPPVA</sequence>
<dbReference type="Proteomes" id="UP000516057">
    <property type="component" value="Chromosome"/>
</dbReference>
<dbReference type="RefSeq" id="WP_187737212.1">
    <property type="nucleotide sequence ID" value="NZ_CP060790.1"/>
</dbReference>
<dbReference type="AlphaFoldDB" id="A0A7H0HI65"/>